<dbReference type="AlphaFoldDB" id="A0A9P7G1U7"/>
<reference evidence="6" key="1">
    <citation type="submission" date="2020-07" db="EMBL/GenBank/DDBJ databases">
        <authorList>
            <person name="Nieuwenhuis M."/>
            <person name="Van De Peppel L.J.J."/>
        </authorList>
    </citation>
    <scope>NUCLEOTIDE SEQUENCE</scope>
    <source>
        <strain evidence="6">AP01</strain>
        <tissue evidence="6">Mycelium</tissue>
    </source>
</reference>
<sequence>MSLAVLRSLHAILADAIDDIQRVYTPEKGQTPNGHDREEPVAGGDAASYASPPPSPSTPRVPLDFPLLDAPYDPNDPAEQLTTHPVVVGAINRIVAAAGQMATTVQAPFYSLCDASMGYNLPSCLRLLEASHTVEILREAGPQGLHVDLISQRNGVDSAKLAHILRLLATHHFIRERSPNVFTINRISSLVDSGKSFEEIKKWESQGRPEMKYHDTNGVSAFVGMCTDELFKSSAYLTEAYLLAGTEPPRPPFEHAFRTDAGFFAWLEGQGPSASYCSGIADDDTRTTTKFRLERFGTAMSGTGSWEAPGAVFNGFNWRALAPGSIIVDVGGGIGSTSMLLANAFSHSSASTSLGPSPPFSPRGPNENEDLGFKFVIQDREVVVAMGEKAWRAKCPEFLDSGTARFQVHDFFTPQPIKNAAVFFLRVILHDWPDAQARHILLRLREAATPDTKLVLADFVLPLACVDADEGEPAGNGVLEGVDGAESMLAPAPLLANLGKASANAYWMDLTMQVTFSAQERTLRETTTLALSAGWKVVKVTHAPGSLFGHIVAVPVPIPVQCRARAGIGSASLNVPSIPSTADEEGIRRGKVELAVIERASSRCGTPTFGSRTDLPTMYEARARFGGGVAKRSRLPGLVGRPGAGPPPIPSTRPSILKQSAVITSTGTPPLKRKKPSPLSFPTGGRLSSPSPASPKPPASPRVPQPPPPMKRRMSLAQLRSPSQEDAMSPAPPLPRQIPPSPMSPQHPVPPPIPPRSLARRASHAHLTIRHSPTSSFSSAALPSSPSLPSQYSQQGPKSSNPAHGSTSSSHRPQTLSRPASLAQLYQSANATSHRASSSIPSRQSIEVPPRASPSLSYSPCTPATPVRPPTPRLAPRRASLAQLPPPSLRKHSGSVMGPPINGGSGAGIGGAISMVSLLERGAALNFGAAAEGLPQEDGESEPPFGGAGSVLAAAARIERGGVSCQGSP</sequence>
<dbReference type="PANTHER" id="PTHR43712:SF2">
    <property type="entry name" value="O-METHYLTRANSFERASE CICE"/>
    <property type="match status" value="1"/>
</dbReference>
<dbReference type="PANTHER" id="PTHR43712">
    <property type="entry name" value="PUTATIVE (AFU_ORTHOLOGUE AFUA_4G14580)-RELATED"/>
    <property type="match status" value="1"/>
</dbReference>
<feature type="compositionally biased region" description="Polar residues" evidence="4">
    <location>
        <begin position="791"/>
        <end position="845"/>
    </location>
</feature>
<dbReference type="Gene3D" id="1.10.10.10">
    <property type="entry name" value="Winged helix-like DNA-binding domain superfamily/Winged helix DNA-binding domain"/>
    <property type="match status" value="1"/>
</dbReference>
<dbReference type="InterPro" id="IPR036390">
    <property type="entry name" value="WH_DNA-bd_sf"/>
</dbReference>
<keyword evidence="2" id="KW-0808">Transferase</keyword>
<evidence type="ECO:0000256" key="2">
    <source>
        <dbReference type="ARBA" id="ARBA00022679"/>
    </source>
</evidence>
<evidence type="ECO:0000313" key="6">
    <source>
        <dbReference type="EMBL" id="KAG5642068.1"/>
    </source>
</evidence>
<organism evidence="6 7">
    <name type="scientific">Asterophora parasitica</name>
    <dbReference type="NCBI Taxonomy" id="117018"/>
    <lineage>
        <taxon>Eukaryota</taxon>
        <taxon>Fungi</taxon>
        <taxon>Dikarya</taxon>
        <taxon>Basidiomycota</taxon>
        <taxon>Agaricomycotina</taxon>
        <taxon>Agaricomycetes</taxon>
        <taxon>Agaricomycetidae</taxon>
        <taxon>Agaricales</taxon>
        <taxon>Tricholomatineae</taxon>
        <taxon>Lyophyllaceae</taxon>
        <taxon>Asterophora</taxon>
    </lineage>
</organism>
<dbReference type="OrthoDB" id="2410195at2759"/>
<dbReference type="SUPFAM" id="SSF53335">
    <property type="entry name" value="S-adenosyl-L-methionine-dependent methyltransferases"/>
    <property type="match status" value="1"/>
</dbReference>
<dbReference type="InterPro" id="IPR001077">
    <property type="entry name" value="COMT_C"/>
</dbReference>
<reference evidence="6" key="2">
    <citation type="submission" date="2021-10" db="EMBL/GenBank/DDBJ databases">
        <title>Phylogenomics reveals ancestral predisposition of the termite-cultivated fungus Termitomyces towards a domesticated lifestyle.</title>
        <authorList>
            <person name="Auxier B."/>
            <person name="Grum-Grzhimaylo A."/>
            <person name="Cardenas M.E."/>
            <person name="Lodge J.D."/>
            <person name="Laessoe T."/>
            <person name="Pedersen O."/>
            <person name="Smith M.E."/>
            <person name="Kuyper T.W."/>
            <person name="Franco-Molano E.A."/>
            <person name="Baroni T.J."/>
            <person name="Aanen D.K."/>
        </authorList>
    </citation>
    <scope>NUCLEOTIDE SEQUENCE</scope>
    <source>
        <strain evidence="6">AP01</strain>
        <tissue evidence="6">Mycelium</tissue>
    </source>
</reference>
<dbReference type="PROSITE" id="PS51683">
    <property type="entry name" value="SAM_OMT_II"/>
    <property type="match status" value="1"/>
</dbReference>
<feature type="compositionally biased region" description="Low complexity" evidence="4">
    <location>
        <begin position="772"/>
        <end position="790"/>
    </location>
</feature>
<name>A0A9P7G1U7_9AGAR</name>
<dbReference type="EMBL" id="JABCKV010000219">
    <property type="protein sequence ID" value="KAG5642068.1"/>
    <property type="molecule type" value="Genomic_DNA"/>
</dbReference>
<keyword evidence="3" id="KW-0949">S-adenosyl-L-methionine</keyword>
<dbReference type="InterPro" id="IPR029063">
    <property type="entry name" value="SAM-dependent_MTases_sf"/>
</dbReference>
<feature type="compositionally biased region" description="Polar residues" evidence="4">
    <location>
        <begin position="652"/>
        <end position="668"/>
    </location>
</feature>
<dbReference type="Proteomes" id="UP000775547">
    <property type="component" value="Unassembled WGS sequence"/>
</dbReference>
<feature type="compositionally biased region" description="Pro residues" evidence="4">
    <location>
        <begin position="692"/>
        <end position="709"/>
    </location>
</feature>
<dbReference type="SUPFAM" id="SSF46785">
    <property type="entry name" value="Winged helix' DNA-binding domain"/>
    <property type="match status" value="1"/>
</dbReference>
<accession>A0A9P7G1U7</accession>
<feature type="region of interest" description="Disordered" evidence="4">
    <location>
        <begin position="24"/>
        <end position="63"/>
    </location>
</feature>
<feature type="region of interest" description="Disordered" evidence="4">
    <location>
        <begin position="632"/>
        <end position="902"/>
    </location>
</feature>
<feature type="compositionally biased region" description="Basic residues" evidence="4">
    <location>
        <begin position="758"/>
        <end position="769"/>
    </location>
</feature>
<gene>
    <name evidence="6" type="ORF">DXG03_003645</name>
</gene>
<dbReference type="GO" id="GO:0032259">
    <property type="term" value="P:methylation"/>
    <property type="evidence" value="ECO:0007669"/>
    <property type="project" value="UniProtKB-KW"/>
</dbReference>
<protein>
    <recommendedName>
        <fullName evidence="5">O-methyltransferase C-terminal domain-containing protein</fullName>
    </recommendedName>
</protein>
<dbReference type="InterPro" id="IPR016461">
    <property type="entry name" value="COMT-like"/>
</dbReference>
<evidence type="ECO:0000256" key="3">
    <source>
        <dbReference type="ARBA" id="ARBA00022691"/>
    </source>
</evidence>
<evidence type="ECO:0000259" key="5">
    <source>
        <dbReference type="Pfam" id="PF00891"/>
    </source>
</evidence>
<dbReference type="Pfam" id="PF00891">
    <property type="entry name" value="Methyltransf_2"/>
    <property type="match status" value="1"/>
</dbReference>
<comment type="caution">
    <text evidence="6">The sequence shown here is derived from an EMBL/GenBank/DDBJ whole genome shotgun (WGS) entry which is preliminary data.</text>
</comment>
<proteinExistence type="predicted"/>
<dbReference type="InterPro" id="IPR036388">
    <property type="entry name" value="WH-like_DNA-bd_sf"/>
</dbReference>
<evidence type="ECO:0000256" key="1">
    <source>
        <dbReference type="ARBA" id="ARBA00022603"/>
    </source>
</evidence>
<evidence type="ECO:0000256" key="4">
    <source>
        <dbReference type="SAM" id="MobiDB-lite"/>
    </source>
</evidence>
<dbReference type="GO" id="GO:0008171">
    <property type="term" value="F:O-methyltransferase activity"/>
    <property type="evidence" value="ECO:0007669"/>
    <property type="project" value="InterPro"/>
</dbReference>
<keyword evidence="1" id="KW-0489">Methyltransferase</keyword>
<evidence type="ECO:0000313" key="7">
    <source>
        <dbReference type="Proteomes" id="UP000775547"/>
    </source>
</evidence>
<dbReference type="Gene3D" id="3.40.50.150">
    <property type="entry name" value="Vaccinia Virus protein VP39"/>
    <property type="match status" value="1"/>
</dbReference>
<keyword evidence="7" id="KW-1185">Reference proteome</keyword>
<feature type="domain" description="O-methyltransferase C-terminal" evidence="5">
    <location>
        <begin position="401"/>
        <end position="463"/>
    </location>
</feature>
<feature type="compositionally biased region" description="Pro residues" evidence="4">
    <location>
        <begin position="730"/>
        <end position="755"/>
    </location>
</feature>